<evidence type="ECO:0000313" key="1">
    <source>
        <dbReference type="EMBL" id="AKK09795.1"/>
    </source>
</evidence>
<protein>
    <recommendedName>
        <fullName evidence="3">Sphingosine/diacylglycerol kinase-like enzyme</fullName>
    </recommendedName>
</protein>
<dbReference type="RefSeq" id="WP_047253899.1">
    <property type="nucleotide sequence ID" value="NZ_CP011545.1"/>
</dbReference>
<organism evidence="1 2">
    <name type="scientific">Corynebacterium testudinoris</name>
    <dbReference type="NCBI Taxonomy" id="136857"/>
    <lineage>
        <taxon>Bacteria</taxon>
        <taxon>Bacillati</taxon>
        <taxon>Actinomycetota</taxon>
        <taxon>Actinomycetes</taxon>
        <taxon>Mycobacteriales</taxon>
        <taxon>Corynebacteriaceae</taxon>
        <taxon>Corynebacterium</taxon>
    </lineage>
</organism>
<name>A0A0G3HAP0_9CORY</name>
<dbReference type="AlphaFoldDB" id="A0A0G3HAP0"/>
<reference evidence="2" key="2">
    <citation type="submission" date="2015-05" db="EMBL/GenBank/DDBJ databases">
        <title>Complete genome sequence of Corynebacterium testudinoris DSM 44614, recovered from necrotic lesions in the mouth of a tortoise.</title>
        <authorList>
            <person name="Ruckert C."/>
            <person name="Albersmeier A."/>
            <person name="Winkler A."/>
            <person name="Tauch A."/>
        </authorList>
    </citation>
    <scope>NUCLEOTIDE SEQUENCE [LARGE SCALE GENOMIC DNA]</scope>
    <source>
        <strain evidence="2">DSM 44614</strain>
    </source>
</reference>
<evidence type="ECO:0008006" key="3">
    <source>
        <dbReference type="Google" id="ProtNLM"/>
    </source>
</evidence>
<dbReference type="EMBL" id="CP011545">
    <property type="protein sequence ID" value="AKK09795.1"/>
    <property type="molecule type" value="Genomic_DNA"/>
</dbReference>
<dbReference type="KEGG" id="cted:CTEST_11940"/>
<dbReference type="Proteomes" id="UP000035540">
    <property type="component" value="Chromosome"/>
</dbReference>
<evidence type="ECO:0000313" key="2">
    <source>
        <dbReference type="Proteomes" id="UP000035540"/>
    </source>
</evidence>
<dbReference type="PATRIC" id="fig|136857.5.peg.2358"/>
<reference evidence="1 2" key="1">
    <citation type="journal article" date="2015" name="Genome Announc.">
        <title>Complete Genome Sequence of the Type Strain Corynebacterium testudinoris DSM 44614, Recovered from Necrotic Lesions in the Mouth of a Tortoise.</title>
        <authorList>
            <person name="Ruckert C."/>
            <person name="Kriete M."/>
            <person name="Jaenicke S."/>
            <person name="Winkler A."/>
            <person name="Tauch A."/>
        </authorList>
    </citation>
    <scope>NUCLEOTIDE SEQUENCE [LARGE SCALE GENOMIC DNA]</scope>
    <source>
        <strain evidence="1 2">DSM 44614</strain>
    </source>
</reference>
<proteinExistence type="predicted"/>
<gene>
    <name evidence="1" type="ORF">CTEST_11940</name>
</gene>
<dbReference type="STRING" id="136857.CTEST_11940"/>
<sequence length="273" mass="29185">MRVLLLRCGDVSLSAPPEVSVHDLPAIPSRKDLRFLDEVAAAVLPVDPTPSLDDIAAQPDVEHLSTPAVAPQAGFVSERLRVIVAGTDAALSAVLTRMMRADYLWADVGFVPVGPSTAAQNWGLSTSPDAALEGALRGDVHPVPLIRTDAGIAVAGSATITDWDDKEITGEIIVDDHVLVRHESGTHGHIGARLVPMTNAPGIAAVRIITAPRRLFRRTSHELFDAPTLTTGRAVQAGGPALAVTVDGVRHKRPLERVTFYRHLRDLQIVRPL</sequence>
<keyword evidence="2" id="KW-1185">Reference proteome</keyword>
<accession>A0A0G3HAP0</accession>